<feature type="compositionally biased region" description="Low complexity" evidence="1">
    <location>
        <begin position="261"/>
        <end position="279"/>
    </location>
</feature>
<comment type="caution">
    <text evidence="2">The sequence shown here is derived from an EMBL/GenBank/DDBJ whole genome shotgun (WGS) entry which is preliminary data.</text>
</comment>
<protein>
    <submittedName>
        <fullName evidence="2">Uncharacterized protein</fullName>
    </submittedName>
</protein>
<feature type="region of interest" description="Disordered" evidence="1">
    <location>
        <begin position="261"/>
        <end position="332"/>
    </location>
</feature>
<dbReference type="Proteomes" id="UP000036338">
    <property type="component" value="Unassembled WGS sequence"/>
</dbReference>
<dbReference type="EMBL" id="LDWR01000017">
    <property type="protein sequence ID" value="KML59660.1"/>
    <property type="molecule type" value="Genomic_DNA"/>
</dbReference>
<sequence length="332" mass="37547">MPLLGLTHERLLEPVDDALMRRAHGRRIVVRAEHRRERAGREFGEMHRAAIAKRHARRISDEQRNPLLDRELHAAAGHPHPAPAEPAAVGLAELAVQVGKQQEHGRFAPQARDQPPQVHALLDVDELDFAGAVFGDEPQRVVKERAGRIPVQDHHQLAVVGDHETQLGDEQHQVAEVQPREHQRAAARERRPQLRVAFACHPVDHRLHRFEAVRAQLEPSELGLEQLAHDRRRHVPHTLRIVVQVPAQHVGDRAFDRLANARKAAQARARTPAHQPQPARGRRAQRDGAHRASHQECVRERIEQKESPEHHRVSSIVRHSSVASVNTPSCIR</sequence>
<evidence type="ECO:0000313" key="3">
    <source>
        <dbReference type="Proteomes" id="UP000036338"/>
    </source>
</evidence>
<name>A0A0J6A1T5_BURCE</name>
<feature type="compositionally biased region" description="Basic and acidic residues" evidence="1">
    <location>
        <begin position="284"/>
        <end position="312"/>
    </location>
</feature>
<feature type="compositionally biased region" description="Low complexity" evidence="1">
    <location>
        <begin position="314"/>
        <end position="325"/>
    </location>
</feature>
<accession>A0A0J6A1T5</accession>
<evidence type="ECO:0000313" key="2">
    <source>
        <dbReference type="EMBL" id="KML59660.1"/>
    </source>
</evidence>
<organism evidence="2 3">
    <name type="scientific">Burkholderia cepacia</name>
    <name type="common">Pseudomonas cepacia</name>
    <dbReference type="NCBI Taxonomy" id="292"/>
    <lineage>
        <taxon>Bacteria</taxon>
        <taxon>Pseudomonadati</taxon>
        <taxon>Pseudomonadota</taxon>
        <taxon>Betaproteobacteria</taxon>
        <taxon>Burkholderiales</taxon>
        <taxon>Burkholderiaceae</taxon>
        <taxon>Burkholderia</taxon>
        <taxon>Burkholderia cepacia complex</taxon>
    </lineage>
</organism>
<reference evidence="2 3" key="1">
    <citation type="submission" date="2015-05" db="EMBL/GenBank/DDBJ databases">
        <title>Draft genome of Burkholderia cepacia LK29.</title>
        <authorList>
            <person name="Chan X.Y."/>
        </authorList>
    </citation>
    <scope>NUCLEOTIDE SEQUENCE [LARGE SCALE GENOMIC DNA]</scope>
    <source>
        <strain evidence="2 3">LK29</strain>
    </source>
</reference>
<gene>
    <name evidence="2" type="ORF">VL15_10695</name>
</gene>
<proteinExistence type="predicted"/>
<dbReference type="AlphaFoldDB" id="A0A0J6A1T5"/>
<evidence type="ECO:0000256" key="1">
    <source>
        <dbReference type="SAM" id="MobiDB-lite"/>
    </source>
</evidence>